<dbReference type="CDD" id="cd07808">
    <property type="entry name" value="ASKHA_NBD_FGGY_EcXK-like"/>
    <property type="match status" value="1"/>
</dbReference>
<name>A0A511MY16_DEIC1</name>
<evidence type="ECO:0000256" key="3">
    <source>
        <dbReference type="ARBA" id="ARBA00022777"/>
    </source>
</evidence>
<feature type="domain" description="Carbohydrate kinase FGGY N-terminal" evidence="4">
    <location>
        <begin position="1"/>
        <end position="236"/>
    </location>
</feature>
<keyword evidence="2" id="KW-0808">Transferase</keyword>
<dbReference type="SUPFAM" id="SSF53067">
    <property type="entry name" value="Actin-like ATPase domain"/>
    <property type="match status" value="2"/>
</dbReference>
<dbReference type="Pfam" id="PF02782">
    <property type="entry name" value="FGGY_C"/>
    <property type="match status" value="1"/>
</dbReference>
<dbReference type="InterPro" id="IPR000577">
    <property type="entry name" value="Carb_kinase_FGGY"/>
</dbReference>
<accession>A0A511MY16</accession>
<dbReference type="PIRSF" id="PIRSF000538">
    <property type="entry name" value="GlpK"/>
    <property type="match status" value="1"/>
</dbReference>
<dbReference type="InterPro" id="IPR018484">
    <property type="entry name" value="FGGY_N"/>
</dbReference>
<keyword evidence="7" id="KW-1185">Reference proteome</keyword>
<organism evidence="6 7">
    <name type="scientific">Deinococcus cellulosilyticus (strain DSM 18568 / NBRC 106333 / KACC 11606 / 5516J-15)</name>
    <dbReference type="NCBI Taxonomy" id="1223518"/>
    <lineage>
        <taxon>Bacteria</taxon>
        <taxon>Thermotogati</taxon>
        <taxon>Deinococcota</taxon>
        <taxon>Deinococci</taxon>
        <taxon>Deinococcales</taxon>
        <taxon>Deinococcaceae</taxon>
        <taxon>Deinococcus</taxon>
    </lineage>
</organism>
<dbReference type="InterPro" id="IPR050406">
    <property type="entry name" value="FGGY_Carb_Kinase"/>
</dbReference>
<dbReference type="PANTHER" id="PTHR43095">
    <property type="entry name" value="SUGAR KINASE"/>
    <property type="match status" value="1"/>
</dbReference>
<proteinExistence type="inferred from homology"/>
<comment type="caution">
    <text evidence="6">The sequence shown here is derived from an EMBL/GenBank/DDBJ whole genome shotgun (WGS) entry which is preliminary data.</text>
</comment>
<comment type="similarity">
    <text evidence="1">Belongs to the FGGY kinase family.</text>
</comment>
<dbReference type="AlphaFoldDB" id="A0A511MY16"/>
<protein>
    <submittedName>
        <fullName evidence="6">Sugar kinase</fullName>
    </submittedName>
</protein>
<evidence type="ECO:0000313" key="7">
    <source>
        <dbReference type="Proteomes" id="UP000321306"/>
    </source>
</evidence>
<evidence type="ECO:0000256" key="1">
    <source>
        <dbReference type="ARBA" id="ARBA00009156"/>
    </source>
</evidence>
<dbReference type="Pfam" id="PF00370">
    <property type="entry name" value="FGGY_N"/>
    <property type="match status" value="1"/>
</dbReference>
<dbReference type="InterPro" id="IPR018485">
    <property type="entry name" value="FGGY_C"/>
</dbReference>
<dbReference type="Proteomes" id="UP000321306">
    <property type="component" value="Unassembled WGS sequence"/>
</dbReference>
<dbReference type="PANTHER" id="PTHR43095:SF5">
    <property type="entry name" value="XYLULOSE KINASE"/>
    <property type="match status" value="1"/>
</dbReference>
<evidence type="ECO:0000256" key="2">
    <source>
        <dbReference type="ARBA" id="ARBA00022679"/>
    </source>
</evidence>
<dbReference type="InterPro" id="IPR043129">
    <property type="entry name" value="ATPase_NBD"/>
</dbReference>
<dbReference type="GO" id="GO:0016301">
    <property type="term" value="F:kinase activity"/>
    <property type="evidence" value="ECO:0007669"/>
    <property type="project" value="UniProtKB-KW"/>
</dbReference>
<sequence>MFLGIDLGTGSIKVLLMDQEGEIRAVHSQTYRPSTPQRGWAEMDPAVWWQALKTTLSQLPGHLRDQVEAISFSGQMHGAVLTRQDGIVTHPAVLWLDQRSALELLDYPEGAAEQLLNPLTVGMMGPSLRWLLKHRPAALEQADHVFLPKDHLRFLMGGDPCTDPSDSTGTLLAHPDGSWNWELIEALGLPARLFPEVRSSHSIGGHLSAFAAAELGLPGGIPMAVGGGDTPCAALGSGLVLAGQTQLTTGTGAQLITLTGSRPAFHPALNAYRAVTDHWYVMAAMQNAGVALEWVRNSLGFSWPDAYDAAFEQETSVVFLPYLSGERTPIMDPGARGAWLNLQPGTSRGELMRAALEGVAFSIRDGLGALKQQHDVNSLRLAGGGSGDARWQQLLADVLQLPLQPVAALHSSGKGAAMLAAAGVGHPFERWIQQDPVREVSPVGQDPFAEKFLKFKDAYARLAGWSF</sequence>
<dbReference type="RefSeq" id="WP_146882693.1">
    <property type="nucleotide sequence ID" value="NZ_BJXB01000003.1"/>
</dbReference>
<evidence type="ECO:0000259" key="5">
    <source>
        <dbReference type="Pfam" id="PF02782"/>
    </source>
</evidence>
<dbReference type="Gene3D" id="3.30.420.40">
    <property type="match status" value="2"/>
</dbReference>
<reference evidence="6 7" key="1">
    <citation type="submission" date="2019-07" db="EMBL/GenBank/DDBJ databases">
        <title>Whole genome shotgun sequence of Deinococcus cellulosilyticus NBRC 106333.</title>
        <authorList>
            <person name="Hosoyama A."/>
            <person name="Uohara A."/>
            <person name="Ohji S."/>
            <person name="Ichikawa N."/>
        </authorList>
    </citation>
    <scope>NUCLEOTIDE SEQUENCE [LARGE SCALE GENOMIC DNA]</scope>
    <source>
        <strain evidence="6 7">NBRC 106333</strain>
    </source>
</reference>
<gene>
    <name evidence="6" type="ORF">DC3_08860</name>
</gene>
<evidence type="ECO:0000259" key="4">
    <source>
        <dbReference type="Pfam" id="PF00370"/>
    </source>
</evidence>
<keyword evidence="3 6" id="KW-0418">Kinase</keyword>
<dbReference type="GO" id="GO:0005975">
    <property type="term" value="P:carbohydrate metabolic process"/>
    <property type="evidence" value="ECO:0007669"/>
    <property type="project" value="InterPro"/>
</dbReference>
<feature type="domain" description="Carbohydrate kinase FGGY C-terminal" evidence="5">
    <location>
        <begin position="248"/>
        <end position="422"/>
    </location>
</feature>
<dbReference type="OrthoDB" id="9805576at2"/>
<dbReference type="EMBL" id="BJXB01000003">
    <property type="protein sequence ID" value="GEM45251.1"/>
    <property type="molecule type" value="Genomic_DNA"/>
</dbReference>
<evidence type="ECO:0000313" key="6">
    <source>
        <dbReference type="EMBL" id="GEM45251.1"/>
    </source>
</evidence>